<protein>
    <recommendedName>
        <fullName evidence="5">HTH marR-type domain-containing protein</fullName>
    </recommendedName>
</protein>
<dbReference type="InterPro" id="IPR039422">
    <property type="entry name" value="MarR/SlyA-like"/>
</dbReference>
<name>A0A916SUX4_9ACTN</name>
<dbReference type="PANTHER" id="PTHR33164:SF99">
    <property type="entry name" value="MARR FAMILY REGULATORY PROTEIN"/>
    <property type="match status" value="1"/>
</dbReference>
<gene>
    <name evidence="6" type="ORF">GCM10011489_01960</name>
</gene>
<proteinExistence type="predicted"/>
<keyword evidence="3" id="KW-0804">Transcription</keyword>
<keyword evidence="1" id="KW-0805">Transcription regulation</keyword>
<accession>A0A916SUX4</accession>
<sequence length="190" mass="20368">MAHTGSQRGDAAIAEVLDSRSLDARSPASDTADPDSQAGDTAADGHVTSDRSDLACSDLSDAHLATQWRELGVRYHRLQCAIDRALQADADITSSEFEVLELLVGADAGKMRMSELSGQVHLSQSALSRLVAGLEKDGLVTRTMCASDRRSVFTELTETGRQRYTQARPVQRAILRADLATSHRLCGGNG</sequence>
<evidence type="ECO:0000259" key="5">
    <source>
        <dbReference type="PROSITE" id="PS50995"/>
    </source>
</evidence>
<dbReference type="SMART" id="SM00347">
    <property type="entry name" value="HTH_MARR"/>
    <property type="match status" value="1"/>
</dbReference>
<reference evidence="6" key="1">
    <citation type="journal article" date="2014" name="Int. J. Syst. Evol. Microbiol.">
        <title>Complete genome sequence of Corynebacterium casei LMG S-19264T (=DSM 44701T), isolated from a smear-ripened cheese.</title>
        <authorList>
            <consortium name="US DOE Joint Genome Institute (JGI-PGF)"/>
            <person name="Walter F."/>
            <person name="Albersmeier A."/>
            <person name="Kalinowski J."/>
            <person name="Ruckert C."/>
        </authorList>
    </citation>
    <scope>NUCLEOTIDE SEQUENCE</scope>
    <source>
        <strain evidence="6">CGMCC 1.12827</strain>
    </source>
</reference>
<dbReference type="AlphaFoldDB" id="A0A916SUX4"/>
<evidence type="ECO:0000313" key="7">
    <source>
        <dbReference type="Proteomes" id="UP000621454"/>
    </source>
</evidence>
<dbReference type="PRINTS" id="PR00598">
    <property type="entry name" value="HTHMARR"/>
</dbReference>
<dbReference type="InterPro" id="IPR036388">
    <property type="entry name" value="WH-like_DNA-bd_sf"/>
</dbReference>
<feature type="domain" description="HTH marR-type" evidence="5">
    <location>
        <begin position="61"/>
        <end position="190"/>
    </location>
</feature>
<dbReference type="EMBL" id="BMGC01000001">
    <property type="protein sequence ID" value="GGB17478.1"/>
    <property type="molecule type" value="Genomic_DNA"/>
</dbReference>
<dbReference type="PANTHER" id="PTHR33164">
    <property type="entry name" value="TRANSCRIPTIONAL REGULATOR, MARR FAMILY"/>
    <property type="match status" value="1"/>
</dbReference>
<comment type="caution">
    <text evidence="6">The sequence shown here is derived from an EMBL/GenBank/DDBJ whole genome shotgun (WGS) entry which is preliminary data.</text>
</comment>
<feature type="region of interest" description="Disordered" evidence="4">
    <location>
        <begin position="1"/>
        <end position="50"/>
    </location>
</feature>
<keyword evidence="7" id="KW-1185">Reference proteome</keyword>
<dbReference type="GO" id="GO:0006950">
    <property type="term" value="P:response to stress"/>
    <property type="evidence" value="ECO:0007669"/>
    <property type="project" value="TreeGrafter"/>
</dbReference>
<dbReference type="InterPro" id="IPR000835">
    <property type="entry name" value="HTH_MarR-typ"/>
</dbReference>
<dbReference type="Gene3D" id="1.10.10.10">
    <property type="entry name" value="Winged helix-like DNA-binding domain superfamily/Winged helix DNA-binding domain"/>
    <property type="match status" value="1"/>
</dbReference>
<reference evidence="6" key="2">
    <citation type="submission" date="2020-09" db="EMBL/GenBank/DDBJ databases">
        <authorList>
            <person name="Sun Q."/>
            <person name="Zhou Y."/>
        </authorList>
    </citation>
    <scope>NUCLEOTIDE SEQUENCE</scope>
    <source>
        <strain evidence="6">CGMCC 1.12827</strain>
    </source>
</reference>
<evidence type="ECO:0000256" key="1">
    <source>
        <dbReference type="ARBA" id="ARBA00023015"/>
    </source>
</evidence>
<dbReference type="InterPro" id="IPR023187">
    <property type="entry name" value="Tscrpt_reg_MarR-type_CS"/>
</dbReference>
<evidence type="ECO:0000256" key="3">
    <source>
        <dbReference type="ARBA" id="ARBA00023163"/>
    </source>
</evidence>
<dbReference type="Pfam" id="PF01047">
    <property type="entry name" value="MarR"/>
    <property type="match status" value="1"/>
</dbReference>
<dbReference type="Proteomes" id="UP000621454">
    <property type="component" value="Unassembled WGS sequence"/>
</dbReference>
<dbReference type="InterPro" id="IPR036390">
    <property type="entry name" value="WH_DNA-bd_sf"/>
</dbReference>
<keyword evidence="2" id="KW-0238">DNA-binding</keyword>
<dbReference type="GO" id="GO:0003700">
    <property type="term" value="F:DNA-binding transcription factor activity"/>
    <property type="evidence" value="ECO:0007669"/>
    <property type="project" value="InterPro"/>
</dbReference>
<dbReference type="SUPFAM" id="SSF46785">
    <property type="entry name" value="Winged helix' DNA-binding domain"/>
    <property type="match status" value="1"/>
</dbReference>
<evidence type="ECO:0000256" key="4">
    <source>
        <dbReference type="SAM" id="MobiDB-lite"/>
    </source>
</evidence>
<dbReference type="PROSITE" id="PS50995">
    <property type="entry name" value="HTH_MARR_2"/>
    <property type="match status" value="1"/>
</dbReference>
<evidence type="ECO:0000313" key="6">
    <source>
        <dbReference type="EMBL" id="GGB17478.1"/>
    </source>
</evidence>
<dbReference type="PROSITE" id="PS01117">
    <property type="entry name" value="HTH_MARR_1"/>
    <property type="match status" value="1"/>
</dbReference>
<evidence type="ECO:0000256" key="2">
    <source>
        <dbReference type="ARBA" id="ARBA00023125"/>
    </source>
</evidence>
<dbReference type="GO" id="GO:0003677">
    <property type="term" value="F:DNA binding"/>
    <property type="evidence" value="ECO:0007669"/>
    <property type="project" value="UniProtKB-KW"/>
</dbReference>
<organism evidence="6 7">
    <name type="scientific">Gordonia jinhuaensis</name>
    <dbReference type="NCBI Taxonomy" id="1517702"/>
    <lineage>
        <taxon>Bacteria</taxon>
        <taxon>Bacillati</taxon>
        <taxon>Actinomycetota</taxon>
        <taxon>Actinomycetes</taxon>
        <taxon>Mycobacteriales</taxon>
        <taxon>Gordoniaceae</taxon>
        <taxon>Gordonia</taxon>
    </lineage>
</organism>